<dbReference type="STRING" id="589385.SAMN05421504_106462"/>
<evidence type="ECO:0000256" key="1">
    <source>
        <dbReference type="SAM" id="MobiDB-lite"/>
    </source>
</evidence>
<keyword evidence="2" id="KW-0472">Membrane</keyword>
<feature type="compositionally biased region" description="Low complexity" evidence="1">
    <location>
        <begin position="27"/>
        <end position="36"/>
    </location>
</feature>
<evidence type="ECO:0008006" key="6">
    <source>
        <dbReference type="Google" id="ProtNLM"/>
    </source>
</evidence>
<feature type="signal peptide" evidence="3">
    <location>
        <begin position="1"/>
        <end position="24"/>
    </location>
</feature>
<reference evidence="4 5" key="1">
    <citation type="submission" date="2016-10" db="EMBL/GenBank/DDBJ databases">
        <authorList>
            <person name="de Groot N.N."/>
        </authorList>
    </citation>
    <scope>NUCLEOTIDE SEQUENCE [LARGE SCALE GENOMIC DNA]</scope>
    <source>
        <strain evidence="4 5">CPCC 202699</strain>
    </source>
</reference>
<dbReference type="Proteomes" id="UP000199515">
    <property type="component" value="Unassembled WGS sequence"/>
</dbReference>
<keyword evidence="5" id="KW-1185">Reference proteome</keyword>
<protein>
    <recommendedName>
        <fullName evidence="6">LPXTG-motif cell wall anchor domain-containing protein</fullName>
    </recommendedName>
</protein>
<feature type="compositionally biased region" description="Basic and acidic residues" evidence="1">
    <location>
        <begin position="37"/>
        <end position="48"/>
    </location>
</feature>
<gene>
    <name evidence="4" type="ORF">SAMN05421504_106462</name>
</gene>
<evidence type="ECO:0000313" key="4">
    <source>
        <dbReference type="EMBL" id="SDY70786.1"/>
    </source>
</evidence>
<organism evidence="4 5">
    <name type="scientific">Amycolatopsis xylanica</name>
    <dbReference type="NCBI Taxonomy" id="589385"/>
    <lineage>
        <taxon>Bacteria</taxon>
        <taxon>Bacillati</taxon>
        <taxon>Actinomycetota</taxon>
        <taxon>Actinomycetes</taxon>
        <taxon>Pseudonocardiales</taxon>
        <taxon>Pseudonocardiaceae</taxon>
        <taxon>Amycolatopsis</taxon>
    </lineage>
</organism>
<proteinExistence type="predicted"/>
<evidence type="ECO:0000313" key="5">
    <source>
        <dbReference type="Proteomes" id="UP000199515"/>
    </source>
</evidence>
<evidence type="ECO:0000256" key="3">
    <source>
        <dbReference type="SAM" id="SignalP"/>
    </source>
</evidence>
<accession>A0A1H3M2J0</accession>
<dbReference type="RefSeq" id="WP_091294014.1">
    <property type="nucleotide sequence ID" value="NZ_FNON01000006.1"/>
</dbReference>
<feature type="region of interest" description="Disordered" evidence="1">
    <location>
        <begin position="139"/>
        <end position="174"/>
    </location>
</feature>
<keyword evidence="3" id="KW-0732">Signal</keyword>
<dbReference type="OrthoDB" id="3629550at2"/>
<name>A0A1H3M2J0_9PSEU</name>
<feature type="chain" id="PRO_5011604291" description="LPXTG-motif cell wall anchor domain-containing protein" evidence="3">
    <location>
        <begin position="25"/>
        <end position="206"/>
    </location>
</feature>
<feature type="transmembrane region" description="Helical" evidence="2">
    <location>
        <begin position="177"/>
        <end position="198"/>
    </location>
</feature>
<evidence type="ECO:0000256" key="2">
    <source>
        <dbReference type="SAM" id="Phobius"/>
    </source>
</evidence>
<keyword evidence="2" id="KW-1133">Transmembrane helix</keyword>
<keyword evidence="2" id="KW-0812">Transmembrane</keyword>
<feature type="region of interest" description="Disordered" evidence="1">
    <location>
        <begin position="27"/>
        <end position="48"/>
    </location>
</feature>
<dbReference type="AlphaFoldDB" id="A0A1H3M2J0"/>
<sequence length="206" mass="21165">MRKSIVAAGLAAGFALLGPAAAFAADTPDTPAAPETAADHAPDKEHRPYVLPTAKTVHPGDKFTLTGHCYTEHPSGYWADEAAFKLVVRHVGPGRPGGTAQTVEVTWQVLDNAKPGTYVASVLCDGDEPSAEIKVVPKDKVKPAPPKETPKKEAVKQVAKVPAGAPQTGGSDDPADYTTLIAAVGAGVLVAGGAGIAVHRRRGAKQ</sequence>
<dbReference type="EMBL" id="FNON01000006">
    <property type="protein sequence ID" value="SDY70786.1"/>
    <property type="molecule type" value="Genomic_DNA"/>
</dbReference>